<evidence type="ECO:0000256" key="3">
    <source>
        <dbReference type="SAM" id="Phobius"/>
    </source>
</evidence>
<dbReference type="EC" id="2.7.7.65" evidence="1"/>
<feature type="transmembrane region" description="Helical" evidence="3">
    <location>
        <begin position="49"/>
        <end position="67"/>
    </location>
</feature>
<accession>A0ABT0GC54</accession>
<organism evidence="5 6">
    <name type="scientific">Pseudomarimonas salicorniae</name>
    <dbReference type="NCBI Taxonomy" id="2933270"/>
    <lineage>
        <taxon>Bacteria</taxon>
        <taxon>Pseudomonadati</taxon>
        <taxon>Pseudomonadota</taxon>
        <taxon>Gammaproteobacteria</taxon>
        <taxon>Lysobacterales</taxon>
        <taxon>Lysobacteraceae</taxon>
        <taxon>Pseudomarimonas</taxon>
    </lineage>
</organism>
<dbReference type="Gene3D" id="3.30.70.270">
    <property type="match status" value="1"/>
</dbReference>
<name>A0ABT0GC54_9GAMM</name>
<dbReference type="PANTHER" id="PTHR45138">
    <property type="entry name" value="REGULATORY COMPONENTS OF SENSORY TRANSDUCTION SYSTEM"/>
    <property type="match status" value="1"/>
</dbReference>
<reference evidence="5" key="1">
    <citation type="submission" date="2022-04" db="EMBL/GenBank/DDBJ databases">
        <title>Lysobacter sp. CAU 1642 isolated from sea sand.</title>
        <authorList>
            <person name="Kim W."/>
        </authorList>
    </citation>
    <scope>NUCLEOTIDE SEQUENCE</scope>
    <source>
        <strain evidence="5">CAU 1642</strain>
    </source>
</reference>
<dbReference type="SMART" id="SM00267">
    <property type="entry name" value="GGDEF"/>
    <property type="match status" value="1"/>
</dbReference>
<feature type="transmembrane region" description="Helical" evidence="3">
    <location>
        <begin position="79"/>
        <end position="99"/>
    </location>
</feature>
<proteinExistence type="predicted"/>
<feature type="domain" description="GGDEF" evidence="4">
    <location>
        <begin position="221"/>
        <end position="354"/>
    </location>
</feature>
<dbReference type="InterPro" id="IPR048431">
    <property type="entry name" value="MASE8"/>
</dbReference>
<sequence length="356" mass="39029">MKSLAAQFDSRRGRMLASADPAPLLWVAFGVVLFNLWDRWLDASVAQSTLWVRLACGAIFATCYALLRRRSIAARWSIVIYAIAFLAGQWGIALAVLQLPRGFEFGMPSVLLFPLALAFYPVAPQRFILIALSGALGLAALMFGAGVETRPAANFLLMYGLSTWVGSIALRVQMRLQLRLFLLEQRHAETARTDVLTGLMNRRSLEEAAGQRLRDARNQQRPLSVLLMDLDHFKSINDLHGHDIGDQALCHAAACFASTIRQGDAVGRWGGEEFLAILVDTRLDSAAQVGERCIEALAASPLPLDRGESLRMGVSVGAAEWQSGESLDDLLRRADVALYRAKQDGRGILRRAEAVA</sequence>
<dbReference type="NCBIfam" id="TIGR00254">
    <property type="entry name" value="GGDEF"/>
    <property type="match status" value="1"/>
</dbReference>
<evidence type="ECO:0000256" key="1">
    <source>
        <dbReference type="ARBA" id="ARBA00012528"/>
    </source>
</evidence>
<comment type="caution">
    <text evidence="5">The sequence shown here is derived from an EMBL/GenBank/DDBJ whole genome shotgun (WGS) entry which is preliminary data.</text>
</comment>
<dbReference type="InterPro" id="IPR050469">
    <property type="entry name" value="Diguanylate_Cyclase"/>
</dbReference>
<dbReference type="RefSeq" id="WP_248204046.1">
    <property type="nucleotide sequence ID" value="NZ_JALNMH010000001.1"/>
</dbReference>
<keyword evidence="6" id="KW-1185">Reference proteome</keyword>
<keyword evidence="3" id="KW-0472">Membrane</keyword>
<protein>
    <recommendedName>
        <fullName evidence="1">diguanylate cyclase</fullName>
        <ecNumber evidence="1">2.7.7.65</ecNumber>
    </recommendedName>
</protein>
<evidence type="ECO:0000256" key="2">
    <source>
        <dbReference type="ARBA" id="ARBA00034247"/>
    </source>
</evidence>
<feature type="transmembrane region" description="Helical" evidence="3">
    <location>
        <begin position="127"/>
        <end position="146"/>
    </location>
</feature>
<gene>
    <name evidence="5" type="ORF">M0G41_00275</name>
</gene>
<dbReference type="InterPro" id="IPR000160">
    <property type="entry name" value="GGDEF_dom"/>
</dbReference>
<dbReference type="CDD" id="cd01949">
    <property type="entry name" value="GGDEF"/>
    <property type="match status" value="1"/>
</dbReference>
<evidence type="ECO:0000313" key="5">
    <source>
        <dbReference type="EMBL" id="MCK7592100.1"/>
    </source>
</evidence>
<feature type="transmembrane region" description="Helical" evidence="3">
    <location>
        <begin position="152"/>
        <end position="172"/>
    </location>
</feature>
<dbReference type="InterPro" id="IPR029787">
    <property type="entry name" value="Nucleotide_cyclase"/>
</dbReference>
<keyword evidence="3" id="KW-1133">Transmembrane helix</keyword>
<evidence type="ECO:0000313" key="6">
    <source>
        <dbReference type="Proteomes" id="UP001431449"/>
    </source>
</evidence>
<dbReference type="PROSITE" id="PS50887">
    <property type="entry name" value="GGDEF"/>
    <property type="match status" value="1"/>
</dbReference>
<keyword evidence="3" id="KW-0812">Transmembrane</keyword>
<dbReference type="Pfam" id="PF00990">
    <property type="entry name" value="GGDEF"/>
    <property type="match status" value="1"/>
</dbReference>
<dbReference type="Pfam" id="PF20968">
    <property type="entry name" value="MASE8"/>
    <property type="match status" value="1"/>
</dbReference>
<feature type="transmembrane region" description="Helical" evidence="3">
    <location>
        <begin position="21"/>
        <end position="37"/>
    </location>
</feature>
<dbReference type="EMBL" id="JALNMH010000001">
    <property type="protein sequence ID" value="MCK7592100.1"/>
    <property type="molecule type" value="Genomic_DNA"/>
</dbReference>
<dbReference type="PANTHER" id="PTHR45138:SF9">
    <property type="entry name" value="DIGUANYLATE CYCLASE DGCM-RELATED"/>
    <property type="match status" value="1"/>
</dbReference>
<dbReference type="SUPFAM" id="SSF55073">
    <property type="entry name" value="Nucleotide cyclase"/>
    <property type="match status" value="1"/>
</dbReference>
<evidence type="ECO:0000259" key="4">
    <source>
        <dbReference type="PROSITE" id="PS50887"/>
    </source>
</evidence>
<dbReference type="Proteomes" id="UP001431449">
    <property type="component" value="Unassembled WGS sequence"/>
</dbReference>
<dbReference type="InterPro" id="IPR043128">
    <property type="entry name" value="Rev_trsase/Diguanyl_cyclase"/>
</dbReference>
<comment type="catalytic activity">
    <reaction evidence="2">
        <text>2 GTP = 3',3'-c-di-GMP + 2 diphosphate</text>
        <dbReference type="Rhea" id="RHEA:24898"/>
        <dbReference type="ChEBI" id="CHEBI:33019"/>
        <dbReference type="ChEBI" id="CHEBI:37565"/>
        <dbReference type="ChEBI" id="CHEBI:58805"/>
        <dbReference type="EC" id="2.7.7.65"/>
    </reaction>
</comment>